<proteinExistence type="inferred from homology"/>
<dbReference type="Gene3D" id="2.60.40.790">
    <property type="match status" value="1"/>
</dbReference>
<evidence type="ECO:0000256" key="2">
    <source>
        <dbReference type="RuleBase" id="RU003616"/>
    </source>
</evidence>
<dbReference type="EMBL" id="SWBO01000014">
    <property type="protein sequence ID" value="TKB97161.1"/>
    <property type="molecule type" value="Genomic_DNA"/>
</dbReference>
<dbReference type="CDD" id="cd06464">
    <property type="entry name" value="ACD_sHsps-like"/>
    <property type="match status" value="1"/>
</dbReference>
<dbReference type="Proteomes" id="UP000310477">
    <property type="component" value="Unassembled WGS sequence"/>
</dbReference>
<dbReference type="InterPro" id="IPR008978">
    <property type="entry name" value="HSP20-like_chaperone"/>
</dbReference>
<dbReference type="PANTHER" id="PTHR11527">
    <property type="entry name" value="HEAT-SHOCK PROTEIN 20 FAMILY MEMBER"/>
    <property type="match status" value="1"/>
</dbReference>
<dbReference type="AlphaFoldDB" id="A0A4U1BX03"/>
<name>A0A4U1BX03_9SPHI</name>
<accession>A0A4U1BX03</accession>
<evidence type="ECO:0000259" key="3">
    <source>
        <dbReference type="PROSITE" id="PS01031"/>
    </source>
</evidence>
<dbReference type="SUPFAM" id="SSF49764">
    <property type="entry name" value="HSP20-like chaperones"/>
    <property type="match status" value="1"/>
</dbReference>
<dbReference type="Pfam" id="PF00011">
    <property type="entry name" value="HSP20"/>
    <property type="match status" value="1"/>
</dbReference>
<dbReference type="PROSITE" id="PS01031">
    <property type="entry name" value="SHSP"/>
    <property type="match status" value="1"/>
</dbReference>
<keyword evidence="5" id="KW-1185">Reference proteome</keyword>
<comment type="caution">
    <text evidence="4">The sequence shown here is derived from an EMBL/GenBank/DDBJ whole genome shotgun (WGS) entry which is preliminary data.</text>
</comment>
<dbReference type="InterPro" id="IPR031107">
    <property type="entry name" value="Small_HSP"/>
</dbReference>
<comment type="similarity">
    <text evidence="1 2">Belongs to the small heat shock protein (HSP20) family.</text>
</comment>
<dbReference type="OrthoDB" id="9814487at2"/>
<dbReference type="RefSeq" id="WP_136878360.1">
    <property type="nucleotide sequence ID" value="NZ_SWBO01000014.1"/>
</dbReference>
<feature type="domain" description="SHSP" evidence="3">
    <location>
        <begin position="36"/>
        <end position="148"/>
    </location>
</feature>
<reference evidence="4 5" key="1">
    <citation type="submission" date="2019-04" db="EMBL/GenBank/DDBJ databases">
        <title>Pedobacter sp. AR-2-6 sp. nov., isolated from Arctic soil.</title>
        <authorList>
            <person name="Dahal R.H."/>
            <person name="Kim D.-U."/>
        </authorList>
    </citation>
    <scope>NUCLEOTIDE SEQUENCE [LARGE SCALE GENOMIC DNA]</scope>
    <source>
        <strain evidence="4 5">AR-2-6</strain>
    </source>
</reference>
<gene>
    <name evidence="4" type="ORF">FA045_17405</name>
</gene>
<evidence type="ECO:0000313" key="5">
    <source>
        <dbReference type="Proteomes" id="UP000310477"/>
    </source>
</evidence>
<dbReference type="InterPro" id="IPR002068">
    <property type="entry name" value="A-crystallin/Hsp20_dom"/>
</dbReference>
<protein>
    <submittedName>
        <fullName evidence="4">Hsp20/alpha crystallin family protein</fullName>
    </submittedName>
</protein>
<evidence type="ECO:0000256" key="1">
    <source>
        <dbReference type="PROSITE-ProRule" id="PRU00285"/>
    </source>
</evidence>
<sequence length="148" mass="16948">MTLVKFNADKNNNQRGLVPSINHVFDSIFTDSFFAGREVTLVPAVNISETADQYQIELAAPGLRKEDFKVNLERKLLSIVVQKEQSNEHDNKNYSRREFSYNSFTRSFTLPDSADEHHIQAKYNDGILLIQIPKKEEAKMTSRQISIG</sequence>
<organism evidence="4 5">
    <name type="scientific">Pedobacter cryotolerans</name>
    <dbReference type="NCBI Taxonomy" id="2571270"/>
    <lineage>
        <taxon>Bacteria</taxon>
        <taxon>Pseudomonadati</taxon>
        <taxon>Bacteroidota</taxon>
        <taxon>Sphingobacteriia</taxon>
        <taxon>Sphingobacteriales</taxon>
        <taxon>Sphingobacteriaceae</taxon>
        <taxon>Pedobacter</taxon>
    </lineage>
</organism>
<evidence type="ECO:0000313" key="4">
    <source>
        <dbReference type="EMBL" id="TKB97161.1"/>
    </source>
</evidence>